<proteinExistence type="predicted"/>
<feature type="compositionally biased region" description="Low complexity" evidence="1">
    <location>
        <begin position="539"/>
        <end position="550"/>
    </location>
</feature>
<organism evidence="2 3">
    <name type="scientific">Vitis vinifera</name>
    <name type="common">Grape</name>
    <dbReference type="NCBI Taxonomy" id="29760"/>
    <lineage>
        <taxon>Eukaryota</taxon>
        <taxon>Viridiplantae</taxon>
        <taxon>Streptophyta</taxon>
        <taxon>Embryophyta</taxon>
        <taxon>Tracheophyta</taxon>
        <taxon>Spermatophyta</taxon>
        <taxon>Magnoliopsida</taxon>
        <taxon>eudicotyledons</taxon>
        <taxon>Gunneridae</taxon>
        <taxon>Pentapetalae</taxon>
        <taxon>rosids</taxon>
        <taxon>Vitales</taxon>
        <taxon>Vitaceae</taxon>
        <taxon>Viteae</taxon>
        <taxon>Vitis</taxon>
    </lineage>
</organism>
<evidence type="ECO:0000256" key="1">
    <source>
        <dbReference type="SAM" id="MobiDB-lite"/>
    </source>
</evidence>
<reference evidence="2 3" key="1">
    <citation type="journal article" date="2018" name="PLoS Genet.">
        <title>Population sequencing reveals clonal diversity and ancestral inbreeding in the grapevine cultivar Chardonnay.</title>
        <authorList>
            <person name="Roach M.J."/>
            <person name="Johnson D.L."/>
            <person name="Bohlmann J."/>
            <person name="van Vuuren H.J."/>
            <person name="Jones S.J."/>
            <person name="Pretorius I.S."/>
            <person name="Schmidt S.A."/>
            <person name="Borneman A.R."/>
        </authorList>
    </citation>
    <scope>NUCLEOTIDE SEQUENCE [LARGE SCALE GENOMIC DNA]</scope>
    <source>
        <strain evidence="3">cv. Chardonnay</strain>
        <tissue evidence="2">Leaf</tissue>
    </source>
</reference>
<name>A0A438FWT7_VITVI</name>
<evidence type="ECO:0000313" key="2">
    <source>
        <dbReference type="EMBL" id="RVW64426.1"/>
    </source>
</evidence>
<dbReference type="AlphaFoldDB" id="A0A438FWT7"/>
<feature type="compositionally biased region" description="Pro residues" evidence="1">
    <location>
        <begin position="225"/>
        <end position="238"/>
    </location>
</feature>
<dbReference type="EMBL" id="QGNW01000721">
    <property type="protein sequence ID" value="RVW64426.1"/>
    <property type="molecule type" value="Genomic_DNA"/>
</dbReference>
<gene>
    <name evidence="2" type="ORF">CK203_062516</name>
</gene>
<comment type="caution">
    <text evidence="2">The sequence shown here is derived from an EMBL/GenBank/DDBJ whole genome shotgun (WGS) entry which is preliminary data.</text>
</comment>
<protein>
    <submittedName>
        <fullName evidence="2">Uncharacterized protein</fullName>
    </submittedName>
</protein>
<sequence>MSLRKRPSFAKSFRNSFDSSAKIFAAAKPSLAHECHFAEQEPPFRSCESAAKLQSVKIPVFAVKAPFRRVFRSCETKFGTRVPFRSTVTSLSKLRNGCVAAESFLLRNREERHSSRLFISLPSPTTRTSGHLLRSSLPAKFRQSDMARTRGAKSSSPSSRKRVPREAPVQGPTSEPPRPEAVSLRRSPPQNPPARRYLTRSGGRPLQKEPGLKAQAHRLNRAVPVPSPEPSPPSPAPLRSPASLRSTSRHFLNPKFHLVAPEVLIRRPMLTQPPIEGNLDCRARHFTLSCALTQPSNCGRSLQIHSAYCVDIIWSICWPQEISSTQSSHGFLSVHDYKQHWTQRRGVLLEALFKISEGYFFGPHHLIMAALLYFEEKVHKKKLQRADAIPLLFSTVLCQIWSIWGIHQILSWSANGGHSQLRYQLPGEHLHVIYLRVYPLPLLPYPEPLQLLQPHQSHLLQLSQGWPFPFQSKELCRSLQTLTASQSSLAQEMAAIRACQEQMLTTQAQHTAILRQLQHHLGLPSAAEHLTPTTAVPHSQATEPQAPPEAATEEAEPSA</sequence>
<feature type="region of interest" description="Disordered" evidence="1">
    <location>
        <begin position="532"/>
        <end position="559"/>
    </location>
</feature>
<dbReference type="Proteomes" id="UP000288805">
    <property type="component" value="Unassembled WGS sequence"/>
</dbReference>
<accession>A0A438FWT7</accession>
<feature type="region of interest" description="Disordered" evidence="1">
    <location>
        <begin position="118"/>
        <end position="245"/>
    </location>
</feature>
<evidence type="ECO:0000313" key="3">
    <source>
        <dbReference type="Proteomes" id="UP000288805"/>
    </source>
</evidence>